<feature type="transmembrane region" description="Helical" evidence="2">
    <location>
        <begin position="78"/>
        <end position="100"/>
    </location>
</feature>
<sequence>MMRWLGARWERLRGRAGGRDWSRLGLLAAILGMAALALVLVAALVGIQLWLLGHVPPWRGYPLGPAPGPARPGDMAGALTRAFAVVTGLGGVALLVIAYHRQQLNDRAQRLAERTEERAAAEAQQAHERELAKRDDERFTTAVTQLGADQAAVRLGGVHTLTRLADEVPQQRRVCIDVLCAYLRMPYEPEPDKPAARPRTRVRRRPGDNPPGPTAQEADAAYQDKLLAYRAMREVRHTIIRTIRDHLREDATASWHGHHFDLTGVVFDGGDLSRIHVPTGTTLDLTGASFTGGATSFAAATFTGGTVHLSLAGFTGGRVDFRGAAFTGGTVDFTGAEFAGGVAHFSGAAFTGGTAHFAVAFTGGTVHFNGARFAGGTVHFPAVFVGGTVNFNRAEFASGIMDFSGAEFASGTADFSGAAFTGGMVDFSGAEFAGRTADFSKAKFAGGRVNFGLATGRLPLGLHVGALGLLLPDHWRAELSSGGPTTKYRGDGEI</sequence>
<comment type="caution">
    <text evidence="3">The sequence shown here is derived from an EMBL/GenBank/DDBJ whole genome shotgun (WGS) entry which is preliminary data.</text>
</comment>
<evidence type="ECO:0000256" key="1">
    <source>
        <dbReference type="SAM" id="MobiDB-lite"/>
    </source>
</evidence>
<name>A0A2T0PTM3_9ACTN</name>
<gene>
    <name evidence="3" type="ORF">CLV72_11010</name>
</gene>
<dbReference type="AlphaFoldDB" id="A0A2T0PTM3"/>
<dbReference type="EMBL" id="PVZC01000010">
    <property type="protein sequence ID" value="PRX92250.1"/>
    <property type="molecule type" value="Genomic_DNA"/>
</dbReference>
<keyword evidence="2" id="KW-0472">Membrane</keyword>
<dbReference type="Gene3D" id="2.160.20.80">
    <property type="entry name" value="E3 ubiquitin-protein ligase SopA"/>
    <property type="match status" value="1"/>
</dbReference>
<dbReference type="Proteomes" id="UP000237846">
    <property type="component" value="Unassembled WGS sequence"/>
</dbReference>
<keyword evidence="2" id="KW-0812">Transmembrane</keyword>
<feature type="transmembrane region" description="Helical" evidence="2">
    <location>
        <begin position="21"/>
        <end position="51"/>
    </location>
</feature>
<feature type="region of interest" description="Disordered" evidence="1">
    <location>
        <begin position="187"/>
        <end position="219"/>
    </location>
</feature>
<evidence type="ECO:0000313" key="4">
    <source>
        <dbReference type="Proteomes" id="UP000237846"/>
    </source>
</evidence>
<evidence type="ECO:0008006" key="5">
    <source>
        <dbReference type="Google" id="ProtNLM"/>
    </source>
</evidence>
<keyword evidence="2" id="KW-1133">Transmembrane helix</keyword>
<protein>
    <recommendedName>
        <fullName evidence="5">Pentapeptide repeat protein</fullName>
    </recommendedName>
</protein>
<keyword evidence="4" id="KW-1185">Reference proteome</keyword>
<reference evidence="3 4" key="1">
    <citation type="submission" date="2018-03" db="EMBL/GenBank/DDBJ databases">
        <title>Genomic Encyclopedia of Archaeal and Bacterial Type Strains, Phase II (KMG-II): from individual species to whole genera.</title>
        <authorList>
            <person name="Goeker M."/>
        </authorList>
    </citation>
    <scope>NUCLEOTIDE SEQUENCE [LARGE SCALE GENOMIC DNA]</scope>
    <source>
        <strain evidence="3 4">DSM 45601</strain>
    </source>
</reference>
<organism evidence="3 4">
    <name type="scientific">Allonocardiopsis opalescens</name>
    <dbReference type="NCBI Taxonomy" id="1144618"/>
    <lineage>
        <taxon>Bacteria</taxon>
        <taxon>Bacillati</taxon>
        <taxon>Actinomycetota</taxon>
        <taxon>Actinomycetes</taxon>
        <taxon>Streptosporangiales</taxon>
        <taxon>Allonocardiopsis</taxon>
    </lineage>
</organism>
<evidence type="ECO:0000256" key="2">
    <source>
        <dbReference type="SAM" id="Phobius"/>
    </source>
</evidence>
<accession>A0A2T0PTM3</accession>
<evidence type="ECO:0000313" key="3">
    <source>
        <dbReference type="EMBL" id="PRX92250.1"/>
    </source>
</evidence>
<proteinExistence type="predicted"/>